<proteinExistence type="predicted"/>
<protein>
    <recommendedName>
        <fullName evidence="2">Helicase ATP-binding domain-containing protein</fullName>
    </recommendedName>
</protein>
<gene>
    <name evidence="1" type="ORF">ENP99_05065</name>
</gene>
<dbReference type="InterPro" id="IPR027417">
    <property type="entry name" value="P-loop_NTPase"/>
</dbReference>
<dbReference type="AlphaFoldDB" id="A0A7J2TCC3"/>
<dbReference type="EMBL" id="DSLL01000042">
    <property type="protein sequence ID" value="HEH31458.1"/>
    <property type="molecule type" value="Genomic_DNA"/>
</dbReference>
<sequence length="487" mass="57202">MEDVLLEEPIEVPVNIISIYRFYRSEAERKKVERLMNAMLHKRPLLVRGFFGEGKSRAGALSGRGVAELMLLNKSFVKRYGRIQVIFACPLRALRDEVYKTYFFDIGFVLKAHDEVCPLLKQRLRQGKEYLIALAEHLKSDTCLYSKHIGHLKQAMQNGRVVVTTHTLSILPVVLSYAMKRKPLVIFDEAEDFLERVSRGLNEDIVEAVKRIDIKLYRKIRRMLQKEQHQYFMRYTTFKQLLRDSVFISATFPRVIEENYHLLVDRELEVTWLFSVGEKRQDVMVIYKGKLLWKDYPKWKPTVQSQVAELVRVTTSKYGVVGIASRNYQLTRDLEAVLSSMGFKVVSDLDPDFRSKILSSEVIIVTTKGRLYRGINILRGISDVPVVIGFYQGAEPKEHYPPISDYILEHCGEEIFKTYVRELVYAKNLQSLYRFIRQRKNRHIMVLFDWRFHEAFYHFFRNKLYDEIVRVEVDGLSRVSDVAKLYI</sequence>
<organism evidence="1">
    <name type="scientific">Ignisphaera aggregans</name>
    <dbReference type="NCBI Taxonomy" id="334771"/>
    <lineage>
        <taxon>Archaea</taxon>
        <taxon>Thermoproteota</taxon>
        <taxon>Thermoprotei</taxon>
        <taxon>Desulfurococcales</taxon>
        <taxon>Desulfurococcaceae</taxon>
        <taxon>Ignisphaera</taxon>
    </lineage>
</organism>
<evidence type="ECO:0008006" key="2">
    <source>
        <dbReference type="Google" id="ProtNLM"/>
    </source>
</evidence>
<reference evidence="1" key="1">
    <citation type="journal article" date="2020" name="mSystems">
        <title>Genome- and Community-Level Interaction Insights into Carbon Utilization and Element Cycling Functions of Hydrothermarchaeota in Hydrothermal Sediment.</title>
        <authorList>
            <person name="Zhou Z."/>
            <person name="Liu Y."/>
            <person name="Xu W."/>
            <person name="Pan J."/>
            <person name="Luo Z.H."/>
            <person name="Li M."/>
        </authorList>
    </citation>
    <scope>NUCLEOTIDE SEQUENCE [LARGE SCALE GENOMIC DNA]</scope>
    <source>
        <strain evidence="1">SpSt-27</strain>
    </source>
</reference>
<dbReference type="SUPFAM" id="SSF52540">
    <property type="entry name" value="P-loop containing nucleoside triphosphate hydrolases"/>
    <property type="match status" value="1"/>
</dbReference>
<comment type="caution">
    <text evidence="1">The sequence shown here is derived from an EMBL/GenBank/DDBJ whole genome shotgun (WGS) entry which is preliminary data.</text>
</comment>
<accession>A0A7J2TCC3</accession>
<dbReference type="Gene3D" id="3.40.50.300">
    <property type="entry name" value="P-loop containing nucleotide triphosphate hydrolases"/>
    <property type="match status" value="1"/>
</dbReference>
<evidence type="ECO:0000313" key="1">
    <source>
        <dbReference type="EMBL" id="HEH31458.1"/>
    </source>
</evidence>
<name>A0A7J2TCC3_9CREN</name>